<organism evidence="4 5">
    <name type="scientific">Candidatus Caccoplasma intestinavium</name>
    <dbReference type="NCBI Taxonomy" id="2840716"/>
    <lineage>
        <taxon>Bacteria</taxon>
        <taxon>Pseudomonadati</taxon>
        <taxon>Bacteroidota</taxon>
        <taxon>Bacteroidia</taxon>
        <taxon>Bacteroidales</taxon>
        <taxon>Bacteroidaceae</taxon>
        <taxon>Bacteroidaceae incertae sedis</taxon>
        <taxon>Candidatus Caccoplasma</taxon>
    </lineage>
</organism>
<comment type="function">
    <text evidence="1">In eubacteria ppGpp (guanosine 3'-diphosphate 5'-diphosphate) is a mediator of the stringent response that coordinates a variety of cellular activities in response to changes in nutritional abundance.</text>
</comment>
<dbReference type="Gene3D" id="3.10.20.30">
    <property type="match status" value="1"/>
</dbReference>
<dbReference type="SUPFAM" id="SSF81301">
    <property type="entry name" value="Nucleotidyltransferase"/>
    <property type="match status" value="1"/>
</dbReference>
<dbReference type="PANTHER" id="PTHR21262">
    <property type="entry name" value="GUANOSINE-3',5'-BIS DIPHOSPHATE 3'-PYROPHOSPHOHYDROLASE"/>
    <property type="match status" value="1"/>
</dbReference>
<dbReference type="CDD" id="cd04876">
    <property type="entry name" value="ACT_RelA-SpoT"/>
    <property type="match status" value="1"/>
</dbReference>
<dbReference type="InterPro" id="IPR004095">
    <property type="entry name" value="TGS"/>
</dbReference>
<reference evidence="4" key="1">
    <citation type="submission" date="2020-10" db="EMBL/GenBank/DDBJ databases">
        <authorList>
            <person name="Gilroy R."/>
        </authorList>
    </citation>
    <scope>NUCLEOTIDE SEQUENCE</scope>
    <source>
        <strain evidence="4">21143</strain>
    </source>
</reference>
<comment type="caution">
    <text evidence="4">The sequence shown here is derived from an EMBL/GenBank/DDBJ whole genome shotgun (WGS) entry which is preliminary data.</text>
</comment>
<dbReference type="CDD" id="cd01668">
    <property type="entry name" value="TGS_RSH"/>
    <property type="match status" value="1"/>
</dbReference>
<accession>A0A9D1GFW9</accession>
<feature type="domain" description="TGS" evidence="3">
    <location>
        <begin position="403"/>
        <end position="464"/>
    </location>
</feature>
<dbReference type="SUPFAM" id="SSF81271">
    <property type="entry name" value="TGS-like"/>
    <property type="match status" value="1"/>
</dbReference>
<evidence type="ECO:0000313" key="4">
    <source>
        <dbReference type="EMBL" id="HIT40021.1"/>
    </source>
</evidence>
<dbReference type="InterPro" id="IPR002912">
    <property type="entry name" value="ACT_dom"/>
</dbReference>
<dbReference type="Pfam" id="PF13328">
    <property type="entry name" value="HD_4"/>
    <property type="match status" value="1"/>
</dbReference>
<comment type="similarity">
    <text evidence="1">Belongs to the relA/spoT family.</text>
</comment>
<dbReference type="InterPro" id="IPR012675">
    <property type="entry name" value="Beta-grasp_dom_sf"/>
</dbReference>
<dbReference type="Gene3D" id="1.10.3210.10">
    <property type="entry name" value="Hypothetical protein af1432"/>
    <property type="match status" value="1"/>
</dbReference>
<dbReference type="GO" id="GO:0015969">
    <property type="term" value="P:guanosine tetraphosphate metabolic process"/>
    <property type="evidence" value="ECO:0007669"/>
    <property type="project" value="InterPro"/>
</dbReference>
<dbReference type="Pfam" id="PF13291">
    <property type="entry name" value="ACT_4"/>
    <property type="match status" value="1"/>
</dbReference>
<dbReference type="SUPFAM" id="SSF55021">
    <property type="entry name" value="ACT-like"/>
    <property type="match status" value="1"/>
</dbReference>
<evidence type="ECO:0000259" key="2">
    <source>
        <dbReference type="PROSITE" id="PS51671"/>
    </source>
</evidence>
<dbReference type="InterPro" id="IPR007685">
    <property type="entry name" value="RelA_SpoT"/>
</dbReference>
<dbReference type="Proteomes" id="UP000886722">
    <property type="component" value="Unassembled WGS sequence"/>
</dbReference>
<reference evidence="4" key="2">
    <citation type="journal article" date="2021" name="PeerJ">
        <title>Extensive microbial diversity within the chicken gut microbiome revealed by metagenomics and culture.</title>
        <authorList>
            <person name="Gilroy R."/>
            <person name="Ravi A."/>
            <person name="Getino M."/>
            <person name="Pursley I."/>
            <person name="Horton D.L."/>
            <person name="Alikhan N.F."/>
            <person name="Baker D."/>
            <person name="Gharbi K."/>
            <person name="Hall N."/>
            <person name="Watson M."/>
            <person name="Adriaenssens E.M."/>
            <person name="Foster-Nyarko E."/>
            <person name="Jarju S."/>
            <person name="Secka A."/>
            <person name="Antonio M."/>
            <person name="Oren A."/>
            <person name="Chaudhuri R.R."/>
            <person name="La Ragione R."/>
            <person name="Hildebrand F."/>
            <person name="Pallen M.J."/>
        </authorList>
    </citation>
    <scope>NUCLEOTIDE SEQUENCE</scope>
    <source>
        <strain evidence="4">21143</strain>
    </source>
</reference>
<dbReference type="SMART" id="SM00954">
    <property type="entry name" value="RelA_SpoT"/>
    <property type="match status" value="1"/>
</dbReference>
<dbReference type="PANTHER" id="PTHR21262:SF31">
    <property type="entry name" value="GTP PYROPHOSPHOKINASE"/>
    <property type="match status" value="1"/>
</dbReference>
<dbReference type="GO" id="GO:0005886">
    <property type="term" value="C:plasma membrane"/>
    <property type="evidence" value="ECO:0007669"/>
    <property type="project" value="TreeGrafter"/>
</dbReference>
<dbReference type="InterPro" id="IPR045865">
    <property type="entry name" value="ACT-like_dom_sf"/>
</dbReference>
<protein>
    <submittedName>
        <fullName evidence="4">Bifunctional (P)ppGpp synthetase/guanosine-3',5'-bis(Diphosphate) 3'-pyrophosphohydrolase</fullName>
    </submittedName>
</protein>
<dbReference type="InterPro" id="IPR004811">
    <property type="entry name" value="RelA/Spo_fam"/>
</dbReference>
<dbReference type="NCBIfam" id="TIGR00691">
    <property type="entry name" value="spoT_relA"/>
    <property type="match status" value="1"/>
</dbReference>
<proteinExistence type="inferred from homology"/>
<dbReference type="PROSITE" id="PS51880">
    <property type="entry name" value="TGS"/>
    <property type="match status" value="1"/>
</dbReference>
<dbReference type="Gene3D" id="3.30.460.10">
    <property type="entry name" value="Beta Polymerase, domain 2"/>
    <property type="match status" value="1"/>
</dbReference>
<dbReference type="Gene3D" id="3.30.70.260">
    <property type="match status" value="1"/>
</dbReference>
<dbReference type="Pfam" id="PF19296">
    <property type="entry name" value="RelA_AH_RIS"/>
    <property type="match status" value="1"/>
</dbReference>
<dbReference type="SUPFAM" id="SSF109604">
    <property type="entry name" value="HD-domain/PDEase-like"/>
    <property type="match status" value="1"/>
</dbReference>
<evidence type="ECO:0000259" key="3">
    <source>
        <dbReference type="PROSITE" id="PS51880"/>
    </source>
</evidence>
<dbReference type="Pfam" id="PF02824">
    <property type="entry name" value="TGS"/>
    <property type="match status" value="1"/>
</dbReference>
<dbReference type="InterPro" id="IPR043519">
    <property type="entry name" value="NT_sf"/>
</dbReference>
<dbReference type="InterPro" id="IPR033655">
    <property type="entry name" value="TGS_RelA/SpoT"/>
</dbReference>
<dbReference type="AlphaFoldDB" id="A0A9D1GFW9"/>
<feature type="domain" description="ACT" evidence="2">
    <location>
        <begin position="662"/>
        <end position="736"/>
    </location>
</feature>
<dbReference type="PROSITE" id="PS51671">
    <property type="entry name" value="ACT"/>
    <property type="match status" value="1"/>
</dbReference>
<evidence type="ECO:0000256" key="1">
    <source>
        <dbReference type="RuleBase" id="RU003847"/>
    </source>
</evidence>
<dbReference type="CDD" id="cd05399">
    <property type="entry name" value="NT_Rel-Spo_like"/>
    <property type="match status" value="1"/>
</dbReference>
<name>A0A9D1GFW9_9BACT</name>
<dbReference type="InterPro" id="IPR045600">
    <property type="entry name" value="RelA/SpoT_AH_RIS"/>
</dbReference>
<dbReference type="InterPro" id="IPR012676">
    <property type="entry name" value="TGS-like"/>
</dbReference>
<dbReference type="EMBL" id="DVKT01000062">
    <property type="protein sequence ID" value="HIT40021.1"/>
    <property type="molecule type" value="Genomic_DNA"/>
</dbReference>
<dbReference type="Pfam" id="PF04607">
    <property type="entry name" value="RelA_SpoT"/>
    <property type="match status" value="1"/>
</dbReference>
<evidence type="ECO:0000313" key="5">
    <source>
        <dbReference type="Proteomes" id="UP000886722"/>
    </source>
</evidence>
<dbReference type="FunFam" id="3.10.20.30:FF:000002">
    <property type="entry name" value="GTP pyrophosphokinase (RelA/SpoT)"/>
    <property type="match status" value="1"/>
</dbReference>
<gene>
    <name evidence="4" type="ORF">IAD06_08320</name>
</gene>
<sequence length="742" mass="85277">MNEKQYFTATERKEFLKVYRSLFATARPLIGEKEFFFLRQHITEAVLSGSYLRDSNGINRLYHDIATALILSQEVGLDRSTLAAVLTCNLVVENRLSFEAVENLFGTDCVKIIRGLIKANSLYAKQETVQSDNFRNLLLTFAEDVRVIIIMIADRLCLMRMINHHPNNRFRENVAYEASYLYAPLAHRLGLYRIKTELEDLALKYTQREEYDRIAHKLSETKESRDKYIREFIAPIKEKLATAGLKFEIKGRVKSISSILNKIRKQNVDIEGIYDLFAIRVVLDTPPENESADCWHVYSIITDMYRPNPKRLKDWLSVPKSNGYESLHITVWGPEDRWVEVQIRTKRMDEIAERGLAAHWKYKGLKSEKGLDDWLNNVRDILESGDGGPMELMKEFRMDLYDKEVFVFTPKGDLYKLPKGATMLDFAFLIHTHLGCRCTGGKVNGKNQTIRYKLQSGDTIEILTSPTQKPKREWLSIACTSKARVKIKQTLNEIQHKEAELGKELLVRRFKNRKVDVNDSILMKLIRKTGYKTVTDFYCALSQEKIDVNHILDLYHEIERKESEESSENRTAENFVATQSPNGDFGEDELVIDQNIKGLDYKLSKCCNPIFGDKIFGFVSSQGSIKIHREDCPNAENLRTQFGYRIVKARWSGKQGSQYAIVLRVIGNDDIGIVTNITSIISKEKRISMRSISIDSNDGLFQGHITVLVDDTTALNTLIKKIKTIKGVKNVTRETTLYSPKE</sequence>